<dbReference type="RefSeq" id="WP_148557543.1">
    <property type="nucleotide sequence ID" value="NZ_CP081135.1"/>
</dbReference>
<keyword evidence="3" id="KW-1185">Reference proteome</keyword>
<proteinExistence type="predicted"/>
<sequence>MSNWILEHVIDSIKSKIAAKEEFIKVCDLERKNYSDWLNTADTYEAKNNEYWRTAKAMAEIQLKEYREELKEINDMLQEDSKQYDILYNAVNDNIPCVGII</sequence>
<organism evidence="2 3">
    <name type="scientific">Terrisporobacter hibernicus</name>
    <dbReference type="NCBI Taxonomy" id="2813371"/>
    <lineage>
        <taxon>Bacteria</taxon>
        <taxon>Bacillati</taxon>
        <taxon>Bacillota</taxon>
        <taxon>Clostridia</taxon>
        <taxon>Peptostreptococcales</taxon>
        <taxon>Peptostreptococcaceae</taxon>
        <taxon>Terrisporobacter</taxon>
    </lineage>
</organism>
<dbReference type="KEGG" id="tem:JW646_01240"/>
<evidence type="ECO:0000313" key="3">
    <source>
        <dbReference type="Proteomes" id="UP001198983"/>
    </source>
</evidence>
<evidence type="ECO:0000256" key="1">
    <source>
        <dbReference type="SAM" id="Coils"/>
    </source>
</evidence>
<dbReference type="AlphaFoldDB" id="A0AAX2ZFI9"/>
<feature type="coiled-coil region" evidence="1">
    <location>
        <begin position="56"/>
        <end position="83"/>
    </location>
</feature>
<evidence type="ECO:0000313" key="2">
    <source>
        <dbReference type="EMBL" id="UEL48104.1"/>
    </source>
</evidence>
<gene>
    <name evidence="2" type="ORF">JW646_01240</name>
</gene>
<accession>A0AAX2ZFI9</accession>
<protein>
    <submittedName>
        <fullName evidence="2">Uncharacterized protein</fullName>
    </submittedName>
</protein>
<keyword evidence="1" id="KW-0175">Coiled coil</keyword>
<name>A0AAX2ZFI9_9FIRM</name>
<reference evidence="2 3" key="1">
    <citation type="journal article" date="2023" name="Int. J. Syst. Evol. Microbiol.">
        <title>Terrisporobacter hibernicus sp. nov., isolated from bovine faeces in Northern Ireland.</title>
        <authorList>
            <person name="Mitchell M."/>
            <person name="Nguyen S.V."/>
            <person name="Connor M."/>
            <person name="Fairley D.J."/>
            <person name="Donoghue O."/>
            <person name="Marshall H."/>
            <person name="Koolman L."/>
            <person name="McMullan G."/>
            <person name="Schaffer K.E."/>
            <person name="McGrath J.W."/>
            <person name="Fanning S."/>
        </authorList>
    </citation>
    <scope>NUCLEOTIDE SEQUENCE [LARGE SCALE GENOMIC DNA]</scope>
    <source>
        <strain evidence="2 3">MCA3</strain>
    </source>
</reference>
<dbReference type="Proteomes" id="UP001198983">
    <property type="component" value="Chromosome"/>
</dbReference>
<dbReference type="EMBL" id="CP081135">
    <property type="protein sequence ID" value="UEL48104.1"/>
    <property type="molecule type" value="Genomic_DNA"/>
</dbReference>